<comment type="similarity">
    <text evidence="1">Belongs to the short-chain dehydrogenases/reductases (SDR) family.</text>
</comment>
<reference evidence="4" key="1">
    <citation type="journal article" date="2019" name="Int. J. Syst. Evol. Microbiol.">
        <title>The Global Catalogue of Microorganisms (GCM) 10K type strain sequencing project: providing services to taxonomists for standard genome sequencing and annotation.</title>
        <authorList>
            <consortium name="The Broad Institute Genomics Platform"/>
            <consortium name="The Broad Institute Genome Sequencing Center for Infectious Disease"/>
            <person name="Wu L."/>
            <person name="Ma J."/>
        </authorList>
    </citation>
    <scope>NUCLEOTIDE SEQUENCE [LARGE SCALE GENOMIC DNA]</scope>
    <source>
        <strain evidence="4">CGMCC 4.7177</strain>
    </source>
</reference>
<dbReference type="RefSeq" id="WP_381187286.1">
    <property type="nucleotide sequence ID" value="NZ_JBHSFK010000074.1"/>
</dbReference>
<keyword evidence="4" id="KW-1185">Reference proteome</keyword>
<dbReference type="PRINTS" id="PR00080">
    <property type="entry name" value="SDRFAMILY"/>
</dbReference>
<dbReference type="PROSITE" id="PS00061">
    <property type="entry name" value="ADH_SHORT"/>
    <property type="match status" value="1"/>
</dbReference>
<evidence type="ECO:0000313" key="4">
    <source>
        <dbReference type="Proteomes" id="UP001595839"/>
    </source>
</evidence>
<feature type="region of interest" description="Disordered" evidence="2">
    <location>
        <begin position="1"/>
        <end position="22"/>
    </location>
</feature>
<evidence type="ECO:0000256" key="2">
    <source>
        <dbReference type="SAM" id="MobiDB-lite"/>
    </source>
</evidence>
<dbReference type="EC" id="1.1.1.-" evidence="3"/>
<dbReference type="Gene3D" id="3.40.50.720">
    <property type="entry name" value="NAD(P)-binding Rossmann-like Domain"/>
    <property type="match status" value="1"/>
</dbReference>
<accession>A0ABV9B9G6</accession>
<dbReference type="Proteomes" id="UP001595839">
    <property type="component" value="Unassembled WGS sequence"/>
</dbReference>
<evidence type="ECO:0000256" key="1">
    <source>
        <dbReference type="ARBA" id="ARBA00006484"/>
    </source>
</evidence>
<keyword evidence="3" id="KW-0560">Oxidoreductase</keyword>
<dbReference type="InterPro" id="IPR036291">
    <property type="entry name" value="NAD(P)-bd_dom_sf"/>
</dbReference>
<comment type="caution">
    <text evidence="3">The sequence shown here is derived from an EMBL/GenBank/DDBJ whole genome shotgun (WGS) entry which is preliminary data.</text>
</comment>
<evidence type="ECO:0000313" key="3">
    <source>
        <dbReference type="EMBL" id="MFC4508284.1"/>
    </source>
</evidence>
<sequence>MKRVQAHDRKSRRREAEQSMKRLQGKVAVVTGSSSGIGRAIATRFAQEGAKIVVSDVRATPREGGFEEEASLATADLIVKRGGEAVFVPCDVSSHDEVRALAEAAVASYGRLDLWVNNAAIRRFGKVAHEYSDDDLDQTLNVNVKGTYFGSVEAIKIFLSQGDGGNLINIVSTSGLRGHPRQALYNTSKGATRLLTMSLATDYGPQGIRVNGICPTFVKTSFTRSEFDDTDFQQSLAQGLPLGRWGEADDVAKAAVYLASDESSLVHGHLLNVDAGETLSRYI</sequence>
<name>A0ABV9B9G6_9ACTN</name>
<dbReference type="InterPro" id="IPR020904">
    <property type="entry name" value="Sc_DH/Rdtase_CS"/>
</dbReference>
<proteinExistence type="inferred from homology"/>
<organism evidence="3 4">
    <name type="scientific">Streptomyces vulcanius</name>
    <dbReference type="NCBI Taxonomy" id="1441876"/>
    <lineage>
        <taxon>Bacteria</taxon>
        <taxon>Bacillati</taxon>
        <taxon>Actinomycetota</taxon>
        <taxon>Actinomycetes</taxon>
        <taxon>Kitasatosporales</taxon>
        <taxon>Streptomycetaceae</taxon>
        <taxon>Streptomyces</taxon>
    </lineage>
</organism>
<dbReference type="Pfam" id="PF13561">
    <property type="entry name" value="adh_short_C2"/>
    <property type="match status" value="1"/>
</dbReference>
<dbReference type="CDD" id="cd05233">
    <property type="entry name" value="SDR_c"/>
    <property type="match status" value="1"/>
</dbReference>
<dbReference type="NCBIfam" id="NF005559">
    <property type="entry name" value="PRK07231.1"/>
    <property type="match status" value="1"/>
</dbReference>
<protein>
    <submittedName>
        <fullName evidence="3">SDR family NAD(P)-dependent oxidoreductase</fullName>
        <ecNumber evidence="3">1.1.1.-</ecNumber>
    </submittedName>
</protein>
<dbReference type="PANTHER" id="PTHR42760:SF124">
    <property type="entry name" value="SHORT-CHAIN DEHYDROGENASE_REDUCTASE"/>
    <property type="match status" value="1"/>
</dbReference>
<gene>
    <name evidence="3" type="ORF">ACFPIH_54390</name>
</gene>
<dbReference type="PRINTS" id="PR00081">
    <property type="entry name" value="GDHRDH"/>
</dbReference>
<dbReference type="SUPFAM" id="SSF51735">
    <property type="entry name" value="NAD(P)-binding Rossmann-fold domains"/>
    <property type="match status" value="1"/>
</dbReference>
<dbReference type="InterPro" id="IPR002347">
    <property type="entry name" value="SDR_fam"/>
</dbReference>
<dbReference type="EMBL" id="JBHSFK010000074">
    <property type="protein sequence ID" value="MFC4508284.1"/>
    <property type="molecule type" value="Genomic_DNA"/>
</dbReference>
<dbReference type="GO" id="GO:0016491">
    <property type="term" value="F:oxidoreductase activity"/>
    <property type="evidence" value="ECO:0007669"/>
    <property type="project" value="UniProtKB-KW"/>
</dbReference>
<feature type="compositionally biased region" description="Basic and acidic residues" evidence="2">
    <location>
        <begin position="1"/>
        <end position="20"/>
    </location>
</feature>
<dbReference type="PANTHER" id="PTHR42760">
    <property type="entry name" value="SHORT-CHAIN DEHYDROGENASES/REDUCTASES FAMILY MEMBER"/>
    <property type="match status" value="1"/>
</dbReference>